<gene>
    <name evidence="12" type="ORF">BB561_001981</name>
</gene>
<evidence type="ECO:0000256" key="8">
    <source>
        <dbReference type="ARBA" id="ARBA00022694"/>
    </source>
</evidence>
<feature type="repeat" description="WD" evidence="11">
    <location>
        <begin position="751"/>
        <end position="782"/>
    </location>
</feature>
<dbReference type="SMART" id="SM00320">
    <property type="entry name" value="WD40"/>
    <property type="match status" value="9"/>
</dbReference>
<dbReference type="GO" id="GO:0033588">
    <property type="term" value="C:elongator holoenzyme complex"/>
    <property type="evidence" value="ECO:0007669"/>
    <property type="project" value="InterPro"/>
</dbReference>
<dbReference type="AlphaFoldDB" id="A0A2T9YS34"/>
<dbReference type="PROSITE" id="PS50082">
    <property type="entry name" value="WD_REPEATS_2"/>
    <property type="match status" value="3"/>
</dbReference>
<dbReference type="Gene3D" id="2.130.10.10">
    <property type="entry name" value="YVTN repeat-like/Quinoprotein amine dehydrogenase"/>
    <property type="match status" value="5"/>
</dbReference>
<comment type="subcellular location">
    <subcellularLocation>
        <location evidence="2">Cytoplasm</location>
    </subcellularLocation>
    <subcellularLocation>
        <location evidence="1">Nucleus</location>
    </subcellularLocation>
</comment>
<evidence type="ECO:0000256" key="10">
    <source>
        <dbReference type="ARBA" id="ARBA00023242"/>
    </source>
</evidence>
<dbReference type="Pfam" id="PF00400">
    <property type="entry name" value="WD40"/>
    <property type="match status" value="6"/>
</dbReference>
<dbReference type="SUPFAM" id="SSF50978">
    <property type="entry name" value="WD40 repeat-like"/>
    <property type="match status" value="2"/>
</dbReference>
<accession>A0A2T9YS34</accession>
<organism evidence="12 13">
    <name type="scientific">Smittium simulii</name>
    <dbReference type="NCBI Taxonomy" id="133385"/>
    <lineage>
        <taxon>Eukaryota</taxon>
        <taxon>Fungi</taxon>
        <taxon>Fungi incertae sedis</taxon>
        <taxon>Zoopagomycota</taxon>
        <taxon>Kickxellomycotina</taxon>
        <taxon>Harpellomycetes</taxon>
        <taxon>Harpellales</taxon>
        <taxon>Legeriomycetaceae</taxon>
        <taxon>Smittium</taxon>
    </lineage>
</organism>
<evidence type="ECO:0000313" key="13">
    <source>
        <dbReference type="Proteomes" id="UP000245383"/>
    </source>
</evidence>
<dbReference type="PANTHER" id="PTHR44111">
    <property type="entry name" value="ELONGATOR COMPLEX PROTEIN 2"/>
    <property type="match status" value="1"/>
</dbReference>
<dbReference type="InterPro" id="IPR015943">
    <property type="entry name" value="WD40/YVTN_repeat-like_dom_sf"/>
</dbReference>
<dbReference type="GO" id="GO:0002098">
    <property type="term" value="P:tRNA wobble uridine modification"/>
    <property type="evidence" value="ECO:0007669"/>
    <property type="project" value="InterPro"/>
</dbReference>
<reference evidence="12 13" key="1">
    <citation type="journal article" date="2018" name="MBio">
        <title>Comparative Genomics Reveals the Core Gene Toolbox for the Fungus-Insect Symbiosis.</title>
        <authorList>
            <person name="Wang Y."/>
            <person name="Stata M."/>
            <person name="Wang W."/>
            <person name="Stajich J.E."/>
            <person name="White M.M."/>
            <person name="Moncalvo J.M."/>
        </authorList>
    </citation>
    <scope>NUCLEOTIDE SEQUENCE [LARGE SCALE GENOMIC DNA]</scope>
    <source>
        <strain evidence="12 13">SWE-8-4</strain>
    </source>
</reference>
<name>A0A2T9YS34_9FUNG</name>
<feature type="repeat" description="WD" evidence="11">
    <location>
        <begin position="65"/>
        <end position="102"/>
    </location>
</feature>
<dbReference type="InterPro" id="IPR001680">
    <property type="entry name" value="WD40_rpt"/>
</dbReference>
<dbReference type="OrthoDB" id="27911at2759"/>
<keyword evidence="8" id="KW-0819">tRNA processing</keyword>
<feature type="repeat" description="WD" evidence="11">
    <location>
        <begin position="396"/>
        <end position="427"/>
    </location>
</feature>
<dbReference type="GO" id="GO:0005634">
    <property type="term" value="C:nucleus"/>
    <property type="evidence" value="ECO:0007669"/>
    <property type="project" value="UniProtKB-SubCell"/>
</dbReference>
<evidence type="ECO:0000313" key="12">
    <source>
        <dbReference type="EMBL" id="PVU95163.1"/>
    </source>
</evidence>
<keyword evidence="6" id="KW-0963">Cytoplasm</keyword>
<dbReference type="InterPro" id="IPR036322">
    <property type="entry name" value="WD40_repeat_dom_sf"/>
</dbReference>
<proteinExistence type="inferred from homology"/>
<keyword evidence="9" id="KW-0677">Repeat</keyword>
<keyword evidence="13" id="KW-1185">Reference proteome</keyword>
<evidence type="ECO:0000256" key="4">
    <source>
        <dbReference type="ARBA" id="ARBA00005881"/>
    </source>
</evidence>
<evidence type="ECO:0000256" key="2">
    <source>
        <dbReference type="ARBA" id="ARBA00004496"/>
    </source>
</evidence>
<evidence type="ECO:0000256" key="1">
    <source>
        <dbReference type="ARBA" id="ARBA00004123"/>
    </source>
</evidence>
<evidence type="ECO:0000256" key="3">
    <source>
        <dbReference type="ARBA" id="ARBA00005043"/>
    </source>
</evidence>
<evidence type="ECO:0000256" key="11">
    <source>
        <dbReference type="PROSITE-ProRule" id="PRU00221"/>
    </source>
</evidence>
<dbReference type="Proteomes" id="UP000245383">
    <property type="component" value="Unassembled WGS sequence"/>
</dbReference>
<dbReference type="PROSITE" id="PS50294">
    <property type="entry name" value="WD_REPEATS_REGION"/>
    <property type="match status" value="1"/>
</dbReference>
<comment type="caution">
    <text evidence="12">The sequence shown here is derived from an EMBL/GenBank/DDBJ whole genome shotgun (WGS) entry which is preliminary data.</text>
</comment>
<comment type="pathway">
    <text evidence="3">tRNA modification; 5-methoxycarbonylmethyl-2-thiouridine-tRNA biosynthesis.</text>
</comment>
<keyword evidence="10" id="KW-0539">Nucleus</keyword>
<sequence length="903" mass="101180">MAVASIDFISGASNRVANCCALVTVQENTNEAPNTETTIDIACYGVGNSVALLNLNKYNGIELTLQGHSDRVNCVSILEYGKQSEKFEIISGSSDNTIKIWSKTPENKWTCASTLSEHTESVIYLKSIFLRNENNEFSHIIASCSVDGAVKIWRKNSKATGNTDSKIHFYVWDQITQGFHKKVMLEGHEDWVTSLSSTAFFDFSESEKLNSAISHWNNGDVILASASQDRYCRLWKISCIEFLDNCNEDLQSSKKNEILNALQTGDASQLSVRKHGFTVGNKSYKLELESVLSGHDDWIHSAYWQSPRSSLDDLQLVTASADQSILLWKPEADSGVWASEARFGEVGGSVYGFFNSLLNRNGDLILAIGYHGSLHIWRLLTTDDDATLSWVQDVSPTGHFESVTDIQWEPYGRYFLTHSLDKTARIFGNWKTQTKNPEFSNVWHEISRPQIHGYELNCATFVNPSTYASGADEKVVRIFESPSHFSEIYNQLCIGLALDDATKQRIRLETKSSDGKSKAIEAAIPPLGLSNKAIFQDEIDAETKKNQMDIEQEQEHELRRKTQVESYVIEGSNESAAVPSSALHPSGHPPLEESLRRRTLWPEVEKIYGHPYETFAIANSASSMFKNFNNNESCQSNSQKSWISVSCKAKSAKNAGVRLYDTQKWRPAQVFENENGQNVSKEAAPLLAHTLTVTKMAFQPKPSLDSENLNNDLLLTVGRDRSISLFKIVGDANNESIPSECKDIQLFQHIEKAHLRIVWDCDWSPDGKFFATVSRDKVMKIWGNDTEDGKFVALKSVKLPDSGTSISVTTDPSNTNGYWIAVGLEQGSIVIFNIAVSNSNDSILSLEINELLTLLSEITHNLKVNRLSWRPTNEFNFEYKIATQRQLLSCSDDYTVRLFTITN</sequence>
<dbReference type="UniPathway" id="UPA00988"/>
<keyword evidence="7 11" id="KW-0853">WD repeat</keyword>
<evidence type="ECO:0000256" key="5">
    <source>
        <dbReference type="ARBA" id="ARBA00020267"/>
    </source>
</evidence>
<protein>
    <recommendedName>
        <fullName evidence="5">Elongator complex protein 2</fullName>
    </recommendedName>
</protein>
<dbReference type="PANTHER" id="PTHR44111:SF1">
    <property type="entry name" value="ELONGATOR COMPLEX PROTEIN 2"/>
    <property type="match status" value="1"/>
</dbReference>
<evidence type="ECO:0000256" key="9">
    <source>
        <dbReference type="ARBA" id="ARBA00022737"/>
    </source>
</evidence>
<dbReference type="InterPro" id="IPR037289">
    <property type="entry name" value="Elp2"/>
</dbReference>
<dbReference type="EMBL" id="MBFR01000063">
    <property type="protein sequence ID" value="PVU95163.1"/>
    <property type="molecule type" value="Genomic_DNA"/>
</dbReference>
<dbReference type="GO" id="GO:0005737">
    <property type="term" value="C:cytoplasm"/>
    <property type="evidence" value="ECO:0007669"/>
    <property type="project" value="UniProtKB-SubCell"/>
</dbReference>
<evidence type="ECO:0000256" key="6">
    <source>
        <dbReference type="ARBA" id="ARBA00022490"/>
    </source>
</evidence>
<evidence type="ECO:0000256" key="7">
    <source>
        <dbReference type="ARBA" id="ARBA00022574"/>
    </source>
</evidence>
<comment type="similarity">
    <text evidence="4">Belongs to the WD repeat ELP2 family.</text>
</comment>
<dbReference type="STRING" id="133385.A0A2T9YS34"/>